<dbReference type="EC" id="3.4.-.-" evidence="8"/>
<organism evidence="10 11">
    <name type="scientific">Shewanella aestuarii</name>
    <dbReference type="NCBI Taxonomy" id="1028752"/>
    <lineage>
        <taxon>Bacteria</taxon>
        <taxon>Pseudomonadati</taxon>
        <taxon>Pseudomonadota</taxon>
        <taxon>Gammaproteobacteria</taxon>
        <taxon>Alteromonadales</taxon>
        <taxon>Shewanellaceae</taxon>
        <taxon>Shewanella</taxon>
    </lineage>
</organism>
<dbReference type="InterPro" id="IPR011990">
    <property type="entry name" value="TPR-like_helical_dom_sf"/>
</dbReference>
<dbReference type="GO" id="GO:0051603">
    <property type="term" value="P:proteolysis involved in protein catabolic process"/>
    <property type="evidence" value="ECO:0007669"/>
    <property type="project" value="TreeGrafter"/>
</dbReference>
<feature type="domain" description="Peptidase M48" evidence="9">
    <location>
        <begin position="75"/>
        <end position="261"/>
    </location>
</feature>
<evidence type="ECO:0000256" key="3">
    <source>
        <dbReference type="ARBA" id="ARBA00022729"/>
    </source>
</evidence>
<dbReference type="KEGG" id="saes:HBH39_07800"/>
<dbReference type="EMBL" id="CP050313">
    <property type="protein sequence ID" value="QIR14399.1"/>
    <property type="molecule type" value="Genomic_DNA"/>
</dbReference>
<proteinExistence type="inferred from homology"/>
<dbReference type="GO" id="GO:0042597">
    <property type="term" value="C:periplasmic space"/>
    <property type="evidence" value="ECO:0007669"/>
    <property type="project" value="UniProtKB-SubCell"/>
</dbReference>
<name>A0A6G9QKJ9_9GAMM</name>
<dbReference type="Gene3D" id="1.25.40.10">
    <property type="entry name" value="Tetratricopeptide repeat domain"/>
    <property type="match status" value="2"/>
</dbReference>
<dbReference type="SUPFAM" id="SSF48452">
    <property type="entry name" value="TPR-like"/>
    <property type="match status" value="1"/>
</dbReference>
<evidence type="ECO:0000256" key="4">
    <source>
        <dbReference type="ARBA" id="ARBA00022764"/>
    </source>
</evidence>
<dbReference type="Proteomes" id="UP000502608">
    <property type="component" value="Chromosome"/>
</dbReference>
<dbReference type="Pfam" id="PF01435">
    <property type="entry name" value="Peptidase_M48"/>
    <property type="match status" value="1"/>
</dbReference>
<feature type="signal peptide" evidence="8">
    <location>
        <begin position="1"/>
        <end position="31"/>
    </location>
</feature>
<evidence type="ECO:0000313" key="11">
    <source>
        <dbReference type="Proteomes" id="UP000502608"/>
    </source>
</evidence>
<keyword evidence="1 8" id="KW-0645">Protease</keyword>
<comment type="subcellular location">
    <subcellularLocation>
        <location evidence="8">Periplasm</location>
    </subcellularLocation>
</comment>
<feature type="binding site" evidence="8">
    <location>
        <position position="203"/>
    </location>
    <ligand>
        <name>Zn(2+)</name>
        <dbReference type="ChEBI" id="CHEBI:29105"/>
        <note>catalytic</note>
    </ligand>
</feature>
<evidence type="ECO:0000313" key="10">
    <source>
        <dbReference type="EMBL" id="QIR14399.1"/>
    </source>
</evidence>
<dbReference type="PANTHER" id="PTHR22726">
    <property type="entry name" value="METALLOENDOPEPTIDASE OMA1"/>
    <property type="match status" value="1"/>
</dbReference>
<protein>
    <recommendedName>
        <fullName evidence="8">Putative beta-barrel assembly-enhancing protease</fullName>
        <ecNumber evidence="8">3.4.-.-</ecNumber>
    </recommendedName>
</protein>
<evidence type="ECO:0000256" key="8">
    <source>
        <dbReference type="HAMAP-Rule" id="MF_00997"/>
    </source>
</evidence>
<comment type="similarity">
    <text evidence="8">Belongs to the peptidase M48 family. BepA subfamily.</text>
</comment>
<dbReference type="InterPro" id="IPR001915">
    <property type="entry name" value="Peptidase_M48"/>
</dbReference>
<keyword evidence="3 8" id="KW-0732">Signal</keyword>
<sequence length="489" mass="54888" precursor="true">MRNLSFVNISKTIVASALAVMFSAFIASSHANNDLPDLGTAAVNTFSLEKETIYGDAYMRVIRSSAPVLNDPVLNQYLSELGNRLVAHATGVKTPFYFFLLRNDEINAFAFFGGHVGVHTGLFLNADTESELASVLAHEITHVTQRHLARSLEAQQKSSTATIAGLLGAILLTIAAPQAGMAALATTQALATQSKINYTRLHEKEADRIGMQTLVEAGFDPNGASNFFAELATRYRFTTKPPQMLLTHPLPESRITDARNRAAQYPNRYIPDNLNYQLAKARIQVRFSSYSDSAALYLFEEQLKKNNYTFKQAALYGKALALFRLKRFTEAEVIIDDLLKQDSNNLFYIDTKTDLLAERKAFDEAIVFLETQRKIKPASQVINANLAHIYVEADKPKQAIPLLEELIFLDKQNTLPYQMMTDAYRKMGNKALEHYANAEVMALSANYKDAIDQLNYAYRYSEGQQLQIARIEARIRQFREADRNLEALK</sequence>
<dbReference type="HAMAP" id="MF_00997">
    <property type="entry name" value="Protease_BepA"/>
    <property type="match status" value="1"/>
</dbReference>
<dbReference type="GO" id="GO:0004222">
    <property type="term" value="F:metalloendopeptidase activity"/>
    <property type="evidence" value="ECO:0007669"/>
    <property type="project" value="InterPro"/>
</dbReference>
<dbReference type="AlphaFoldDB" id="A0A6G9QKJ9"/>
<comment type="function">
    <text evidence="8">Functions as both a chaperone and a metalloprotease. Maintains the integrity of the outer membrane by promoting either the assembly or the elimination of outer membrane proteins, depending on their folding state.</text>
</comment>
<evidence type="ECO:0000259" key="9">
    <source>
        <dbReference type="Pfam" id="PF01435"/>
    </source>
</evidence>
<keyword evidence="6 8" id="KW-0862">Zinc</keyword>
<dbReference type="GO" id="GO:0016020">
    <property type="term" value="C:membrane"/>
    <property type="evidence" value="ECO:0007669"/>
    <property type="project" value="InterPro"/>
</dbReference>
<dbReference type="GO" id="GO:0008270">
    <property type="term" value="F:zinc ion binding"/>
    <property type="evidence" value="ECO:0007669"/>
    <property type="project" value="UniProtKB-UniRule"/>
</dbReference>
<dbReference type="Pfam" id="PF14559">
    <property type="entry name" value="TPR_19"/>
    <property type="match status" value="1"/>
</dbReference>
<dbReference type="InterPro" id="IPR030873">
    <property type="entry name" value="Protease_BepA"/>
</dbReference>
<comment type="cofactor">
    <cofactor evidence="8">
        <name>Zn(2+)</name>
        <dbReference type="ChEBI" id="CHEBI:29105"/>
    </cofactor>
    <text evidence="8">Binds 1 zinc ion per subunit.</text>
</comment>
<accession>A0A6G9QKJ9</accession>
<feature type="chain" id="PRO_5026394249" description="Putative beta-barrel assembly-enhancing protease" evidence="8">
    <location>
        <begin position="32"/>
        <end position="489"/>
    </location>
</feature>
<dbReference type="PANTHER" id="PTHR22726:SF1">
    <property type="entry name" value="METALLOENDOPEPTIDASE OMA1, MITOCHONDRIAL"/>
    <property type="match status" value="1"/>
</dbReference>
<keyword evidence="7 8" id="KW-0482">Metalloprotease</keyword>
<evidence type="ECO:0000256" key="1">
    <source>
        <dbReference type="ARBA" id="ARBA00022670"/>
    </source>
</evidence>
<keyword evidence="11" id="KW-1185">Reference proteome</keyword>
<evidence type="ECO:0000256" key="7">
    <source>
        <dbReference type="ARBA" id="ARBA00023049"/>
    </source>
</evidence>
<keyword evidence="4 8" id="KW-0574">Periplasm</keyword>
<evidence type="ECO:0000256" key="5">
    <source>
        <dbReference type="ARBA" id="ARBA00022801"/>
    </source>
</evidence>
<feature type="binding site" evidence="8">
    <location>
        <position position="138"/>
    </location>
    <ligand>
        <name>Zn(2+)</name>
        <dbReference type="ChEBI" id="CHEBI:29105"/>
        <note>catalytic</note>
    </ligand>
</feature>
<dbReference type="RefSeq" id="WP_167677118.1">
    <property type="nucleotide sequence ID" value="NZ_CP050313.1"/>
</dbReference>
<feature type="binding site" evidence="8">
    <location>
        <position position="142"/>
    </location>
    <ligand>
        <name>Zn(2+)</name>
        <dbReference type="ChEBI" id="CHEBI:29105"/>
        <note>catalytic</note>
    </ligand>
</feature>
<reference evidence="10 11" key="1">
    <citation type="submission" date="2020-03" db="EMBL/GenBank/DDBJ databases">
        <title>Complete genome sequence of Shewanella sp.</title>
        <authorList>
            <person name="Kim Y.-S."/>
            <person name="Kim S.-J."/>
            <person name="Jung H.-K."/>
            <person name="Kim K.-H."/>
        </authorList>
    </citation>
    <scope>NUCLEOTIDE SEQUENCE [LARGE SCALE GENOMIC DNA]</scope>
    <source>
        <strain evidence="10 11">PN3F2</strain>
    </source>
</reference>
<dbReference type="InterPro" id="IPR051156">
    <property type="entry name" value="Mito/Outer_Membr_Metalloprot"/>
</dbReference>
<gene>
    <name evidence="10" type="ORF">HBH39_07800</name>
</gene>
<dbReference type="Gene3D" id="3.30.2010.10">
    <property type="entry name" value="Metalloproteases ('zincins'), catalytic domain"/>
    <property type="match status" value="1"/>
</dbReference>
<feature type="active site" evidence="8">
    <location>
        <position position="139"/>
    </location>
</feature>
<feature type="active site" description="Proton donor" evidence="8">
    <location>
        <position position="207"/>
    </location>
</feature>
<keyword evidence="2 8" id="KW-0479">Metal-binding</keyword>
<keyword evidence="5 8" id="KW-0378">Hydrolase</keyword>
<evidence type="ECO:0000256" key="6">
    <source>
        <dbReference type="ARBA" id="ARBA00022833"/>
    </source>
</evidence>
<evidence type="ECO:0000256" key="2">
    <source>
        <dbReference type="ARBA" id="ARBA00022723"/>
    </source>
</evidence>